<dbReference type="SMART" id="SM00463">
    <property type="entry name" value="SMR"/>
    <property type="match status" value="1"/>
</dbReference>
<evidence type="ECO:0000259" key="2">
    <source>
        <dbReference type="PROSITE" id="PS50828"/>
    </source>
</evidence>
<dbReference type="PANTHER" id="PTHR35562">
    <property type="entry name" value="DNA ENDONUCLEASE SMRA-RELATED"/>
    <property type="match status" value="1"/>
</dbReference>
<gene>
    <name evidence="3" type="ORF">F1193_10265</name>
</gene>
<feature type="compositionally biased region" description="Pro residues" evidence="1">
    <location>
        <begin position="73"/>
        <end position="87"/>
    </location>
</feature>
<dbReference type="SUPFAM" id="SSF160443">
    <property type="entry name" value="SMR domain-like"/>
    <property type="match status" value="1"/>
</dbReference>
<name>A0A5M6HXS1_9HYPH</name>
<dbReference type="AlphaFoldDB" id="A0A5M6HXS1"/>
<evidence type="ECO:0000313" key="3">
    <source>
        <dbReference type="EMBL" id="KAA5600418.1"/>
    </source>
</evidence>
<feature type="compositionally biased region" description="Basic and acidic residues" evidence="1">
    <location>
        <begin position="37"/>
        <end position="47"/>
    </location>
</feature>
<keyword evidence="4" id="KW-1185">Reference proteome</keyword>
<evidence type="ECO:0000256" key="1">
    <source>
        <dbReference type="SAM" id="MobiDB-lite"/>
    </source>
</evidence>
<feature type="domain" description="Smr" evidence="2">
    <location>
        <begin position="108"/>
        <end position="197"/>
    </location>
</feature>
<dbReference type="OrthoDB" id="7165597at2"/>
<dbReference type="PROSITE" id="PS50828">
    <property type="entry name" value="SMR"/>
    <property type="match status" value="1"/>
</dbReference>
<accession>A0A5M6HXS1</accession>
<reference evidence="3 4" key="1">
    <citation type="submission" date="2019-09" db="EMBL/GenBank/DDBJ databases">
        <title>Draft Whole-Genome sequence of Blastochloris sulfoviridis DSM 729.</title>
        <authorList>
            <person name="Meyer T.E."/>
            <person name="Kyndt J.A."/>
        </authorList>
    </citation>
    <scope>NUCLEOTIDE SEQUENCE [LARGE SCALE GENOMIC DNA]</scope>
    <source>
        <strain evidence="3 4">DSM 729</strain>
    </source>
</reference>
<dbReference type="RefSeq" id="WP_150097595.1">
    <property type="nucleotide sequence ID" value="NZ_VWPL01000016.1"/>
</dbReference>
<protein>
    <submittedName>
        <fullName evidence="3">DNA mismatch repair protein MutS</fullName>
    </submittedName>
</protein>
<dbReference type="PANTHER" id="PTHR35562:SF2">
    <property type="entry name" value="DNA ENDONUCLEASE SMRA-RELATED"/>
    <property type="match status" value="1"/>
</dbReference>
<dbReference type="InterPro" id="IPR036063">
    <property type="entry name" value="Smr_dom_sf"/>
</dbReference>
<proteinExistence type="predicted"/>
<dbReference type="Pfam" id="PF01713">
    <property type="entry name" value="Smr"/>
    <property type="match status" value="1"/>
</dbReference>
<sequence>MSPRRPRGPLTDDERALWEHVTRDIKPLRGRKPRRRPAVEPDIESKAAAEVPDTGQPAVHPASRPGRAAPKASPAPEPARKPAPPLAPLERRTRLRLVRGVVEIDARIDLHGLTRREAHDRLLRFLVQAQAHGARIVLVITGKGAPGAVTHFGHERGVLRREVPLWLGSAELRPLVVGFETAHAVHGGEGALYVRVRRRG</sequence>
<dbReference type="Gene3D" id="3.30.1370.110">
    <property type="match status" value="1"/>
</dbReference>
<dbReference type="EMBL" id="VWPL01000016">
    <property type="protein sequence ID" value="KAA5600418.1"/>
    <property type="molecule type" value="Genomic_DNA"/>
</dbReference>
<organism evidence="3 4">
    <name type="scientific">Blastochloris sulfoviridis</name>
    <dbReference type="NCBI Taxonomy" id="50712"/>
    <lineage>
        <taxon>Bacteria</taxon>
        <taxon>Pseudomonadati</taxon>
        <taxon>Pseudomonadota</taxon>
        <taxon>Alphaproteobacteria</taxon>
        <taxon>Hyphomicrobiales</taxon>
        <taxon>Blastochloridaceae</taxon>
        <taxon>Blastochloris</taxon>
    </lineage>
</organism>
<comment type="caution">
    <text evidence="3">The sequence shown here is derived from an EMBL/GenBank/DDBJ whole genome shotgun (WGS) entry which is preliminary data.</text>
</comment>
<evidence type="ECO:0000313" key="4">
    <source>
        <dbReference type="Proteomes" id="UP000323886"/>
    </source>
</evidence>
<dbReference type="InterPro" id="IPR002625">
    <property type="entry name" value="Smr_dom"/>
</dbReference>
<feature type="region of interest" description="Disordered" evidence="1">
    <location>
        <begin position="25"/>
        <end position="90"/>
    </location>
</feature>
<dbReference type="Proteomes" id="UP000323886">
    <property type="component" value="Unassembled WGS sequence"/>
</dbReference>